<feature type="non-terminal residue" evidence="1">
    <location>
        <position position="1"/>
    </location>
</feature>
<name>A0A814MET1_9BILA</name>
<proteinExistence type="predicted"/>
<protein>
    <submittedName>
        <fullName evidence="1">Uncharacterized protein</fullName>
    </submittedName>
</protein>
<reference evidence="1" key="1">
    <citation type="submission" date="2021-02" db="EMBL/GenBank/DDBJ databases">
        <authorList>
            <person name="Nowell W R."/>
        </authorList>
    </citation>
    <scope>NUCLEOTIDE SEQUENCE</scope>
    <source>
        <strain evidence="1">Ploen Becks lab</strain>
    </source>
</reference>
<evidence type="ECO:0000313" key="1">
    <source>
        <dbReference type="EMBL" id="CAF1078384.1"/>
    </source>
</evidence>
<sequence length="67" mass="7932">KEIPDEDCIKITYNIFNKNIRRKLRAQFSFIVKLFNDCIAQGDYIEEWKCAIVTPLYKKGDMDSLNN</sequence>
<dbReference type="Proteomes" id="UP000663879">
    <property type="component" value="Unassembled WGS sequence"/>
</dbReference>
<keyword evidence="2" id="KW-1185">Reference proteome</keyword>
<gene>
    <name evidence="1" type="ORF">OXX778_LOCUS20074</name>
</gene>
<accession>A0A814MET1</accession>
<evidence type="ECO:0000313" key="2">
    <source>
        <dbReference type="Proteomes" id="UP000663879"/>
    </source>
</evidence>
<dbReference type="AlphaFoldDB" id="A0A814MET1"/>
<dbReference type="EMBL" id="CAJNOC010006457">
    <property type="protein sequence ID" value="CAF1078384.1"/>
    <property type="molecule type" value="Genomic_DNA"/>
</dbReference>
<comment type="caution">
    <text evidence="1">The sequence shown here is derived from an EMBL/GenBank/DDBJ whole genome shotgun (WGS) entry which is preliminary data.</text>
</comment>
<organism evidence="1 2">
    <name type="scientific">Brachionus calyciflorus</name>
    <dbReference type="NCBI Taxonomy" id="104777"/>
    <lineage>
        <taxon>Eukaryota</taxon>
        <taxon>Metazoa</taxon>
        <taxon>Spiralia</taxon>
        <taxon>Gnathifera</taxon>
        <taxon>Rotifera</taxon>
        <taxon>Eurotatoria</taxon>
        <taxon>Monogononta</taxon>
        <taxon>Pseudotrocha</taxon>
        <taxon>Ploima</taxon>
        <taxon>Brachionidae</taxon>
        <taxon>Brachionus</taxon>
    </lineage>
</organism>